<organism evidence="1 2">
    <name type="scientific">Plantibacter cousiniae</name>
    <name type="common">nom. nud.</name>
    <dbReference type="NCBI Taxonomy" id="199709"/>
    <lineage>
        <taxon>Bacteria</taxon>
        <taxon>Bacillati</taxon>
        <taxon>Actinomycetota</taxon>
        <taxon>Actinomycetes</taxon>
        <taxon>Micrococcales</taxon>
        <taxon>Microbacteriaceae</taxon>
        <taxon>Plantibacter</taxon>
    </lineage>
</organism>
<dbReference type="EMBL" id="FUZO01000001">
    <property type="protein sequence ID" value="SKC44452.1"/>
    <property type="molecule type" value="Genomic_DNA"/>
</dbReference>
<gene>
    <name evidence="1" type="ORF">SAMN06295973_0980</name>
</gene>
<comment type="caution">
    <text evidence="1">The sequence shown here is derived from an EMBL/GenBank/DDBJ whole genome shotgun (WGS) entry which is preliminary data.</text>
</comment>
<sequence length="173" mass="18020">MSGLLGLAACTGPAPAPPPTSTPPVFENEQEALAAVTEIYQQFLDISNTILHEGGVNPERIDVITSADVAAIEYEAYSRMRDGGYSTRGDITLSGVQVREFYNSPDSVGVVARAFACEIIGSVEILDANGQPQPQSDRLPAVGFEISLGVGPAGSGRFLITSKDAEEGASSCA</sequence>
<protein>
    <recommendedName>
        <fullName evidence="3">Lipoprotein</fullName>
    </recommendedName>
</protein>
<evidence type="ECO:0008006" key="3">
    <source>
        <dbReference type="Google" id="ProtNLM"/>
    </source>
</evidence>
<proteinExistence type="predicted"/>
<evidence type="ECO:0000313" key="2">
    <source>
        <dbReference type="Proteomes" id="UP000190827"/>
    </source>
</evidence>
<evidence type="ECO:0000313" key="1">
    <source>
        <dbReference type="EMBL" id="SKC44452.1"/>
    </source>
</evidence>
<reference evidence="1 2" key="1">
    <citation type="submission" date="2017-02" db="EMBL/GenBank/DDBJ databases">
        <authorList>
            <person name="Varghese N."/>
            <person name="Submissions S."/>
        </authorList>
    </citation>
    <scope>NUCLEOTIDE SEQUENCE [LARGE SCALE GENOMIC DNA]</scope>
    <source>
        <strain evidence="1 2">VKM Ac-1787</strain>
    </source>
</reference>
<keyword evidence="2" id="KW-1185">Reference proteome</keyword>
<dbReference type="Proteomes" id="UP000190827">
    <property type="component" value="Unassembled WGS sequence"/>
</dbReference>
<accession>A0ABY1LIZ6</accession>
<name>A0ABY1LIZ6_9MICO</name>